<dbReference type="FunFam" id="3.40.50.300:FF:000366">
    <property type="entry name" value="GTPase, IMAP family member 2"/>
    <property type="match status" value="1"/>
</dbReference>
<evidence type="ECO:0000256" key="2">
    <source>
        <dbReference type="ARBA" id="ARBA00022741"/>
    </source>
</evidence>
<dbReference type="Proteomes" id="UP001059041">
    <property type="component" value="Linkage Group LG4"/>
</dbReference>
<dbReference type="SUPFAM" id="SSF52540">
    <property type="entry name" value="P-loop containing nucleoside triphosphate hydrolases"/>
    <property type="match status" value="1"/>
</dbReference>
<dbReference type="InterPro" id="IPR045058">
    <property type="entry name" value="GIMA/IAN/Toc"/>
</dbReference>
<feature type="signal peptide" evidence="5">
    <location>
        <begin position="1"/>
        <end position="15"/>
    </location>
</feature>
<evidence type="ECO:0000313" key="8">
    <source>
        <dbReference type="Proteomes" id="UP001059041"/>
    </source>
</evidence>
<dbReference type="CDD" id="cd01852">
    <property type="entry name" value="AIG1"/>
    <property type="match status" value="1"/>
</dbReference>
<comment type="caution">
    <text evidence="7">The sequence shown here is derived from an EMBL/GenBank/DDBJ whole genome shotgun (WGS) entry which is preliminary data.</text>
</comment>
<dbReference type="Pfam" id="PF04548">
    <property type="entry name" value="AIG1"/>
    <property type="match status" value="1"/>
</dbReference>
<dbReference type="PROSITE" id="PS51720">
    <property type="entry name" value="G_AIG1"/>
    <property type="match status" value="1"/>
</dbReference>
<sequence length="282" mass="31541">MTCSIFLFIFELIQMQIVGKTGTGKSATGNTLLGQEVFKTDVSPEEVTTECSRRSATREGQNICVIDTPGFCSTSTTDNEETLKTHLERCVKLSVPGPHVLLLMLNLGMRFTAEEETAVKQIQENFGEDAVRYTIVLFTHAEQLRGKTLKEYVEESRHLKTLTDRCGGRYHAFNKENMANNTQVRDLLKMIERMIRANGEEHYTNDMFKEAQRKIKRLEMLRRAGDVALGVGSALGTGAAVAGGDGRDGGCGFTCSRFSSRMRSRGRDGRQTHCEQGQRKQR</sequence>
<protein>
    <recommendedName>
        <fullName evidence="6">AIG1-type G domain-containing protein</fullName>
    </recommendedName>
</protein>
<dbReference type="InterPro" id="IPR027417">
    <property type="entry name" value="P-loop_NTPase"/>
</dbReference>
<comment type="similarity">
    <text evidence="1">Belongs to the TRAFAC class TrmE-Era-EngA-EngB-Septin-like GTPase superfamily. AIG1/Toc34/Toc159-like paraseptin GTPase family. IAN subfamily.</text>
</comment>
<dbReference type="EMBL" id="JAFHDT010000004">
    <property type="protein sequence ID" value="KAI7810625.1"/>
    <property type="molecule type" value="Genomic_DNA"/>
</dbReference>
<keyword evidence="3" id="KW-0342">GTP-binding</keyword>
<proteinExistence type="inferred from homology"/>
<feature type="chain" id="PRO_5040755035" description="AIG1-type G domain-containing protein" evidence="5">
    <location>
        <begin position="16"/>
        <end position="282"/>
    </location>
</feature>
<evidence type="ECO:0000256" key="1">
    <source>
        <dbReference type="ARBA" id="ARBA00008535"/>
    </source>
</evidence>
<organism evidence="7 8">
    <name type="scientific">Triplophysa rosa</name>
    <name type="common">Cave loach</name>
    <dbReference type="NCBI Taxonomy" id="992332"/>
    <lineage>
        <taxon>Eukaryota</taxon>
        <taxon>Metazoa</taxon>
        <taxon>Chordata</taxon>
        <taxon>Craniata</taxon>
        <taxon>Vertebrata</taxon>
        <taxon>Euteleostomi</taxon>
        <taxon>Actinopterygii</taxon>
        <taxon>Neopterygii</taxon>
        <taxon>Teleostei</taxon>
        <taxon>Ostariophysi</taxon>
        <taxon>Cypriniformes</taxon>
        <taxon>Nemacheilidae</taxon>
        <taxon>Triplophysa</taxon>
    </lineage>
</organism>
<keyword evidence="8" id="KW-1185">Reference proteome</keyword>
<keyword evidence="2" id="KW-0547">Nucleotide-binding</keyword>
<name>A0A9W8C896_TRIRA</name>
<dbReference type="Gene3D" id="3.40.50.300">
    <property type="entry name" value="P-loop containing nucleotide triphosphate hydrolases"/>
    <property type="match status" value="1"/>
</dbReference>
<feature type="compositionally biased region" description="Basic and acidic residues" evidence="4">
    <location>
        <begin position="265"/>
        <end position="282"/>
    </location>
</feature>
<evidence type="ECO:0000313" key="7">
    <source>
        <dbReference type="EMBL" id="KAI7810625.1"/>
    </source>
</evidence>
<evidence type="ECO:0000256" key="3">
    <source>
        <dbReference type="ARBA" id="ARBA00023134"/>
    </source>
</evidence>
<reference evidence="7" key="1">
    <citation type="submission" date="2021-02" db="EMBL/GenBank/DDBJ databases">
        <title>Comparative genomics reveals that relaxation of natural selection precedes convergent phenotypic evolution of cavefish.</title>
        <authorList>
            <person name="Peng Z."/>
        </authorList>
    </citation>
    <scope>NUCLEOTIDE SEQUENCE</scope>
    <source>
        <tissue evidence="7">Muscle</tissue>
    </source>
</reference>
<evidence type="ECO:0000256" key="4">
    <source>
        <dbReference type="SAM" id="MobiDB-lite"/>
    </source>
</evidence>
<evidence type="ECO:0000256" key="5">
    <source>
        <dbReference type="SAM" id="SignalP"/>
    </source>
</evidence>
<dbReference type="AlphaFoldDB" id="A0A9W8C896"/>
<dbReference type="PANTHER" id="PTHR10903">
    <property type="entry name" value="GTPASE, IMAP FAMILY MEMBER-RELATED"/>
    <property type="match status" value="1"/>
</dbReference>
<keyword evidence="5" id="KW-0732">Signal</keyword>
<feature type="region of interest" description="Disordered" evidence="4">
    <location>
        <begin position="262"/>
        <end position="282"/>
    </location>
</feature>
<gene>
    <name evidence="7" type="ORF">IRJ41_004429</name>
</gene>
<dbReference type="InterPro" id="IPR006703">
    <property type="entry name" value="G_AIG1"/>
</dbReference>
<dbReference type="GO" id="GO:0005525">
    <property type="term" value="F:GTP binding"/>
    <property type="evidence" value="ECO:0007669"/>
    <property type="project" value="UniProtKB-KW"/>
</dbReference>
<dbReference type="PANTHER" id="PTHR10903:SF188">
    <property type="entry name" value="GTPASE IMAP FAMILY MEMBER 2-LIKE-RELATED"/>
    <property type="match status" value="1"/>
</dbReference>
<accession>A0A9W8C896</accession>
<evidence type="ECO:0000259" key="6">
    <source>
        <dbReference type="PROSITE" id="PS51720"/>
    </source>
</evidence>
<feature type="domain" description="AIG1-type G" evidence="6">
    <location>
        <begin position="10"/>
        <end position="212"/>
    </location>
</feature>